<accession>J9FNJ4</accession>
<reference evidence="1" key="1">
    <citation type="journal article" date="2012" name="PLoS ONE">
        <title>Gene sets for utilization of primary and secondary nutrition supplies in the distal gut of endangered iberian lynx.</title>
        <authorList>
            <person name="Alcaide M."/>
            <person name="Messina E."/>
            <person name="Richter M."/>
            <person name="Bargiela R."/>
            <person name="Peplies J."/>
            <person name="Huws S.A."/>
            <person name="Newbold C.J."/>
            <person name="Golyshin P.N."/>
            <person name="Simon M.A."/>
            <person name="Lopez G."/>
            <person name="Yakimov M.M."/>
            <person name="Ferrer M."/>
        </authorList>
    </citation>
    <scope>NUCLEOTIDE SEQUENCE</scope>
</reference>
<protein>
    <submittedName>
        <fullName evidence="1">Uncharacterized protein</fullName>
    </submittedName>
</protein>
<proteinExistence type="predicted"/>
<comment type="caution">
    <text evidence="1">The sequence shown here is derived from an EMBL/GenBank/DDBJ whole genome shotgun (WGS) entry which is preliminary data.</text>
</comment>
<organism evidence="1">
    <name type="scientific">gut metagenome</name>
    <dbReference type="NCBI Taxonomy" id="749906"/>
    <lineage>
        <taxon>unclassified sequences</taxon>
        <taxon>metagenomes</taxon>
        <taxon>organismal metagenomes</taxon>
    </lineage>
</organism>
<gene>
    <name evidence="1" type="ORF">EVA_20742</name>
</gene>
<dbReference type="EMBL" id="AMCI01008359">
    <property type="protein sequence ID" value="EJW91152.1"/>
    <property type="molecule type" value="Genomic_DNA"/>
</dbReference>
<name>J9FNJ4_9ZZZZ</name>
<evidence type="ECO:0000313" key="1">
    <source>
        <dbReference type="EMBL" id="EJW91152.1"/>
    </source>
</evidence>
<sequence>MTFSAGRRSGICCRHAPSFLCIGKFIGSGNSCQRIK</sequence>
<dbReference type="AlphaFoldDB" id="J9FNJ4"/>